<keyword evidence="4" id="KW-1185">Reference proteome</keyword>
<dbReference type="InterPro" id="IPR036047">
    <property type="entry name" value="F-box-like_dom_sf"/>
</dbReference>
<keyword evidence="1" id="KW-0732">Signal</keyword>
<gene>
    <name evidence="3" type="ORF">Pyn_02475</name>
</gene>
<dbReference type="NCBIfam" id="TIGR01640">
    <property type="entry name" value="F_box_assoc_1"/>
    <property type="match status" value="1"/>
</dbReference>
<evidence type="ECO:0000259" key="2">
    <source>
        <dbReference type="SMART" id="SM00256"/>
    </source>
</evidence>
<comment type="caution">
    <text evidence="3">The sequence shown here is derived from an EMBL/GenBank/DDBJ whole genome shotgun (WGS) entry which is preliminary data.</text>
</comment>
<feature type="chain" id="PRO_5016347141" evidence="1">
    <location>
        <begin position="22"/>
        <end position="462"/>
    </location>
</feature>
<dbReference type="Proteomes" id="UP000250321">
    <property type="component" value="Unassembled WGS sequence"/>
</dbReference>
<dbReference type="PANTHER" id="PTHR31672:SF13">
    <property type="entry name" value="F-BOX PROTEIN CPR30-LIKE"/>
    <property type="match status" value="1"/>
</dbReference>
<evidence type="ECO:0000313" key="4">
    <source>
        <dbReference type="Proteomes" id="UP000250321"/>
    </source>
</evidence>
<proteinExistence type="predicted"/>
<dbReference type="InterPro" id="IPR001810">
    <property type="entry name" value="F-box_dom"/>
</dbReference>
<protein>
    <submittedName>
        <fullName evidence="3">F-box/kelch-repeat protein</fullName>
    </submittedName>
</protein>
<feature type="domain" description="F-box" evidence="2">
    <location>
        <begin position="3"/>
        <end position="43"/>
    </location>
</feature>
<name>A0A314YQU9_PRUYE</name>
<evidence type="ECO:0000313" key="3">
    <source>
        <dbReference type="EMBL" id="PQQ08707.1"/>
    </source>
</evidence>
<dbReference type="Pfam" id="PF12937">
    <property type="entry name" value="F-box-like"/>
    <property type="match status" value="1"/>
</dbReference>
<dbReference type="SUPFAM" id="SSF81383">
    <property type="entry name" value="F-box domain"/>
    <property type="match status" value="1"/>
</dbReference>
<feature type="signal peptide" evidence="1">
    <location>
        <begin position="1"/>
        <end position="21"/>
    </location>
</feature>
<evidence type="ECO:0000256" key="1">
    <source>
        <dbReference type="SAM" id="SignalP"/>
    </source>
</evidence>
<dbReference type="InterPro" id="IPR017451">
    <property type="entry name" value="F-box-assoc_interact_dom"/>
</dbReference>
<sequence>MGMGNEILLQILSCLLPKTLTRFKCVSKWWCALISSPEFVVKHVQHNSDPDNNILSSSSTCTVLLRRLLVDDLVCESRPITQPRKHIIHGIEDQDTKSVVFSVLNFCSYCCNANSDNCHCDNSDPLRFLSSFEDMDMTNLKQPLFGEENTFRIVGHCDGIICVQLNAAEVLLWNPAIHEAPKLLPPEPYLDVEIGSSMRDMSRALGFGYDPKTNDYKVVDIGYPGYETYGDGGNDLIIYTPKPVVYSLGTDTWKEIIATGSLETETTNLWPEDFQFYLKGMCYWVGHEQSKLIDGWGDMLVEEVRDVIISFDMRDEVFHDILLPHVYGLSPTIFYNIRLLLWYHKSVALFGCHGWGHNDESFGIWVLHEEFGNQPNNNYYNATWTKHHAFDLTLTHKPLAFWKSDEILLVSEYGYLPLVSYNLHTKASSQCLPVLGKAIGFAAVIYVPSMVSVLEFRKLYSP</sequence>
<dbReference type="SMART" id="SM00256">
    <property type="entry name" value="FBOX"/>
    <property type="match status" value="1"/>
</dbReference>
<reference evidence="3 4" key="1">
    <citation type="submission" date="2018-02" db="EMBL/GenBank/DDBJ databases">
        <title>Draft genome of wild Prunus yedoensis var. nudiflora.</title>
        <authorList>
            <person name="Baek S."/>
            <person name="Kim J.-H."/>
            <person name="Choi K."/>
            <person name="Kim G.-B."/>
            <person name="Cho A."/>
            <person name="Jang H."/>
            <person name="Shin C.-H."/>
            <person name="Yu H.-J."/>
            <person name="Mun J.-H."/>
        </authorList>
    </citation>
    <scope>NUCLEOTIDE SEQUENCE [LARGE SCALE GENOMIC DNA]</scope>
    <source>
        <strain evidence="4">cv. Jeju island</strain>
        <tissue evidence="3">Leaf</tissue>
    </source>
</reference>
<dbReference type="Gene3D" id="1.20.1280.50">
    <property type="match status" value="1"/>
</dbReference>
<dbReference type="STRING" id="2094558.A0A314YQU9"/>
<dbReference type="AlphaFoldDB" id="A0A314YQU9"/>
<dbReference type="InterPro" id="IPR006527">
    <property type="entry name" value="F-box-assoc_dom_typ1"/>
</dbReference>
<dbReference type="EMBL" id="PJQY01000682">
    <property type="protein sequence ID" value="PQQ08707.1"/>
    <property type="molecule type" value="Genomic_DNA"/>
</dbReference>
<dbReference type="PANTHER" id="PTHR31672">
    <property type="entry name" value="BNACNNG10540D PROTEIN"/>
    <property type="match status" value="1"/>
</dbReference>
<dbReference type="OrthoDB" id="1867629at2759"/>
<accession>A0A314YQU9</accession>
<organism evidence="3 4">
    <name type="scientific">Prunus yedoensis var. nudiflora</name>
    <dbReference type="NCBI Taxonomy" id="2094558"/>
    <lineage>
        <taxon>Eukaryota</taxon>
        <taxon>Viridiplantae</taxon>
        <taxon>Streptophyta</taxon>
        <taxon>Embryophyta</taxon>
        <taxon>Tracheophyta</taxon>
        <taxon>Spermatophyta</taxon>
        <taxon>Magnoliopsida</taxon>
        <taxon>eudicotyledons</taxon>
        <taxon>Gunneridae</taxon>
        <taxon>Pentapetalae</taxon>
        <taxon>rosids</taxon>
        <taxon>fabids</taxon>
        <taxon>Rosales</taxon>
        <taxon>Rosaceae</taxon>
        <taxon>Amygdaloideae</taxon>
        <taxon>Amygdaleae</taxon>
        <taxon>Prunus</taxon>
    </lineage>
</organism>
<dbReference type="Pfam" id="PF07734">
    <property type="entry name" value="FBA_1"/>
    <property type="match status" value="1"/>
</dbReference>
<dbReference type="InterPro" id="IPR050796">
    <property type="entry name" value="SCF_F-box_component"/>
</dbReference>